<organism evidence="2 3">
    <name type="scientific">Pedobacter alpinus</name>
    <dbReference type="NCBI Taxonomy" id="1590643"/>
    <lineage>
        <taxon>Bacteria</taxon>
        <taxon>Pseudomonadati</taxon>
        <taxon>Bacteroidota</taxon>
        <taxon>Sphingobacteriia</taxon>
        <taxon>Sphingobacteriales</taxon>
        <taxon>Sphingobacteriaceae</taxon>
        <taxon>Pedobacter</taxon>
    </lineage>
</organism>
<protein>
    <submittedName>
        <fullName evidence="2">Uncharacterized protein</fullName>
    </submittedName>
</protein>
<dbReference type="EMBL" id="JBHULV010000014">
    <property type="protein sequence ID" value="MFD2731012.1"/>
    <property type="molecule type" value="Genomic_DNA"/>
</dbReference>
<keyword evidence="1" id="KW-0812">Transmembrane</keyword>
<evidence type="ECO:0000256" key="1">
    <source>
        <dbReference type="SAM" id="Phobius"/>
    </source>
</evidence>
<reference evidence="3" key="1">
    <citation type="journal article" date="2019" name="Int. J. Syst. Evol. Microbiol.">
        <title>The Global Catalogue of Microorganisms (GCM) 10K type strain sequencing project: providing services to taxonomists for standard genome sequencing and annotation.</title>
        <authorList>
            <consortium name="The Broad Institute Genomics Platform"/>
            <consortium name="The Broad Institute Genome Sequencing Center for Infectious Disease"/>
            <person name="Wu L."/>
            <person name="Ma J."/>
        </authorList>
    </citation>
    <scope>NUCLEOTIDE SEQUENCE [LARGE SCALE GENOMIC DNA]</scope>
    <source>
        <strain evidence="3">KCTC 42456</strain>
    </source>
</reference>
<sequence>MLKRAVKYIYSIILLVAITSASIPLHNIFHNHHFLPIVDCNLKFCENHIKSHDEHCHTFSDAVFIGNIPNIQQSDNFDGPFIDLIVNFEDKRYTKYLYFCRNKAPPVLIAA</sequence>
<name>A0ABW5TPU5_9SPHI</name>
<accession>A0ABW5TPU5</accession>
<gene>
    <name evidence="2" type="ORF">ACFSSE_04785</name>
</gene>
<comment type="caution">
    <text evidence="2">The sequence shown here is derived from an EMBL/GenBank/DDBJ whole genome shotgun (WGS) entry which is preliminary data.</text>
</comment>
<keyword evidence="1" id="KW-0472">Membrane</keyword>
<keyword evidence="1" id="KW-1133">Transmembrane helix</keyword>
<proteinExistence type="predicted"/>
<dbReference type="Proteomes" id="UP001597546">
    <property type="component" value="Unassembled WGS sequence"/>
</dbReference>
<evidence type="ECO:0000313" key="2">
    <source>
        <dbReference type="EMBL" id="MFD2731012.1"/>
    </source>
</evidence>
<keyword evidence="3" id="KW-1185">Reference proteome</keyword>
<dbReference type="RefSeq" id="WP_379041786.1">
    <property type="nucleotide sequence ID" value="NZ_JBHSKW010000018.1"/>
</dbReference>
<evidence type="ECO:0000313" key="3">
    <source>
        <dbReference type="Proteomes" id="UP001597546"/>
    </source>
</evidence>
<feature type="transmembrane region" description="Helical" evidence="1">
    <location>
        <begin position="7"/>
        <end position="25"/>
    </location>
</feature>